<evidence type="ECO:0000313" key="2">
    <source>
        <dbReference type="EMBL" id="WXB98394.1"/>
    </source>
</evidence>
<dbReference type="Proteomes" id="UP001377337">
    <property type="component" value="Chromosome"/>
</dbReference>
<dbReference type="EMBL" id="CP147407">
    <property type="protein sequence ID" value="WXB98394.1"/>
    <property type="molecule type" value="Genomic_DNA"/>
</dbReference>
<keyword evidence="3" id="KW-1185">Reference proteome</keyword>
<evidence type="ECO:0000259" key="1">
    <source>
        <dbReference type="Pfam" id="PF07238"/>
    </source>
</evidence>
<organism evidence="2 3">
    <name type="scientific">Metabacillus sediminis</name>
    <dbReference type="NCBI Taxonomy" id="3117746"/>
    <lineage>
        <taxon>Bacteria</taxon>
        <taxon>Bacillati</taxon>
        <taxon>Bacillota</taxon>
        <taxon>Bacilli</taxon>
        <taxon>Bacillales</taxon>
        <taxon>Bacillaceae</taxon>
        <taxon>Metabacillus</taxon>
    </lineage>
</organism>
<proteinExistence type="predicted"/>
<dbReference type="InterPro" id="IPR009875">
    <property type="entry name" value="PilZ_domain"/>
</dbReference>
<sequence>MRYNRSESFRFVFSDPIDASFSITEKAGEEINTKPGEAVIMDISPSGLKLISHLELPMEEPIILHISFKIRDEEIELKGEPMWKKPTGSGFQYGIRSLNDQILKNRIVKELKEYAQTKPKN</sequence>
<feature type="domain" description="PilZ" evidence="1">
    <location>
        <begin position="6"/>
        <end position="99"/>
    </location>
</feature>
<protein>
    <submittedName>
        <fullName evidence="2">PilZ domain-containing protein</fullName>
    </submittedName>
</protein>
<dbReference type="Pfam" id="PF07238">
    <property type="entry name" value="PilZ"/>
    <property type="match status" value="1"/>
</dbReference>
<dbReference type="RefSeq" id="WP_035406965.1">
    <property type="nucleotide sequence ID" value="NZ_CP147407.1"/>
</dbReference>
<evidence type="ECO:0000313" key="3">
    <source>
        <dbReference type="Proteomes" id="UP001377337"/>
    </source>
</evidence>
<name>A0ABZ2NKN5_9BACI</name>
<accession>A0ABZ2NKN5</accession>
<reference evidence="2 3" key="1">
    <citation type="submission" date="2024-02" db="EMBL/GenBank/DDBJ databases">
        <title>Seven novel Bacillus-like species.</title>
        <authorList>
            <person name="Liu G."/>
        </authorList>
    </citation>
    <scope>NUCLEOTIDE SEQUENCE [LARGE SCALE GENOMIC DNA]</scope>
    <source>
        <strain evidence="2 3">FJAT-52054</strain>
    </source>
</reference>
<gene>
    <name evidence="2" type="ORF">WCV65_07960</name>
</gene>